<evidence type="ECO:0000313" key="3">
    <source>
        <dbReference type="Proteomes" id="UP000460318"/>
    </source>
</evidence>
<dbReference type="PANTHER" id="PTHR43308">
    <property type="entry name" value="OUTER MEMBRANE PROTEIN ALPHA-RELATED"/>
    <property type="match status" value="1"/>
</dbReference>
<dbReference type="InterPro" id="IPR051465">
    <property type="entry name" value="Cell_Envelope_Struct_Comp"/>
</dbReference>
<organism evidence="2 3">
    <name type="scientific">Paenibacillus dendrobii</name>
    <dbReference type="NCBI Taxonomy" id="2691084"/>
    <lineage>
        <taxon>Bacteria</taxon>
        <taxon>Bacillati</taxon>
        <taxon>Bacillota</taxon>
        <taxon>Bacilli</taxon>
        <taxon>Bacillales</taxon>
        <taxon>Paenibacillaceae</taxon>
        <taxon>Paenibacillus</taxon>
    </lineage>
</organism>
<evidence type="ECO:0000259" key="1">
    <source>
        <dbReference type="PROSITE" id="PS51272"/>
    </source>
</evidence>
<dbReference type="PROSITE" id="PS51272">
    <property type="entry name" value="SLH"/>
    <property type="match status" value="2"/>
</dbReference>
<keyword evidence="3" id="KW-1185">Reference proteome</keyword>
<sequence>MVTNLLEANGRFSNAGGLAMNDQIGRKKMTLPIRILLSALILTGLMDGAGLTGGRQVEAAAAVSGNPQAAFKDIKGHWALDQINEMVRQGILDGYPDGSFKPNEPVKVDQFIKMLILSFSDLHPNQERSWKGSFLDMLSEENRTILKQDYRYFNFKPAMTGYWAKPYIDVASDLNFLSKNRFGDFQADMTRENVAEIIFYTLQETEFLEDEQFSRSVAQSYGDLTSANDREQKFIAESLIKGVMQGYPDGSFGVGRYVTRAESLVILNRLADKTKRIPIKPESDKLQRLVPTAGGGQKIVAFPDKQMWDAYETLIQAGKLRGTNYDMLETTLRLYKDEKEKKAVQQSTGIGNVGAGTSVPQEEAAIWLDPTFNTYGITVRLREGTLARNKESIELFTNQLFAYDAIAFHRWFDSICTEVEAGRPLASKQANVGGYTVNALVDNAQQTVVFSIAVKK</sequence>
<name>A0A7X3IPX2_9BACL</name>
<dbReference type="AlphaFoldDB" id="A0A7X3IPX2"/>
<comment type="caution">
    <text evidence="2">The sequence shown here is derived from an EMBL/GenBank/DDBJ whole genome shotgun (WGS) entry which is preliminary data.</text>
</comment>
<reference evidence="2 3" key="1">
    <citation type="submission" date="2019-12" db="EMBL/GenBank/DDBJ databases">
        <title>Paenibacillus sp. nov., an endophytic bacterium isolated from the stem of Dendrobium.</title>
        <authorList>
            <person name="Zhao R."/>
        </authorList>
    </citation>
    <scope>NUCLEOTIDE SEQUENCE [LARGE SCALE GENOMIC DNA]</scope>
    <source>
        <strain evidence="2 3">HJL G12</strain>
    </source>
</reference>
<protein>
    <recommendedName>
        <fullName evidence="1">SLH domain-containing protein</fullName>
    </recommendedName>
</protein>
<evidence type="ECO:0000313" key="2">
    <source>
        <dbReference type="EMBL" id="MWV47281.1"/>
    </source>
</evidence>
<accession>A0A7X3IPX2</accession>
<dbReference type="Pfam" id="PF00395">
    <property type="entry name" value="SLH"/>
    <property type="match status" value="2"/>
</dbReference>
<gene>
    <name evidence="2" type="ORF">GRF59_27165</name>
</gene>
<dbReference type="Proteomes" id="UP000460318">
    <property type="component" value="Unassembled WGS sequence"/>
</dbReference>
<dbReference type="EMBL" id="WUBI01000006">
    <property type="protein sequence ID" value="MWV47281.1"/>
    <property type="molecule type" value="Genomic_DNA"/>
</dbReference>
<feature type="domain" description="SLH" evidence="1">
    <location>
        <begin position="218"/>
        <end position="281"/>
    </location>
</feature>
<feature type="domain" description="SLH" evidence="1">
    <location>
        <begin position="66"/>
        <end position="129"/>
    </location>
</feature>
<proteinExistence type="predicted"/>
<dbReference type="InterPro" id="IPR001119">
    <property type="entry name" value="SLH_dom"/>
</dbReference>